<dbReference type="EMBL" id="JBHMBH010000034">
    <property type="protein sequence ID" value="MFB9715563.1"/>
    <property type="molecule type" value="Genomic_DNA"/>
</dbReference>
<gene>
    <name evidence="1" type="ORF">ACFFPI_15785</name>
</gene>
<evidence type="ECO:0000313" key="1">
    <source>
        <dbReference type="EMBL" id="MFB9715563.1"/>
    </source>
</evidence>
<proteinExistence type="predicted"/>
<reference evidence="1 2" key="1">
    <citation type="submission" date="2024-09" db="EMBL/GenBank/DDBJ databases">
        <authorList>
            <person name="Sun Q."/>
            <person name="Mori K."/>
        </authorList>
    </citation>
    <scope>NUCLEOTIDE SEQUENCE [LARGE SCALE GENOMIC DNA]</scope>
    <source>
        <strain evidence="1 2">JCM 13519</strain>
    </source>
</reference>
<protein>
    <submittedName>
        <fullName evidence="1">Uncharacterized protein</fullName>
    </submittedName>
</protein>
<organism evidence="1 2">
    <name type="scientific">Arthrobacter methylotrophus</name>
    <dbReference type="NCBI Taxonomy" id="121291"/>
    <lineage>
        <taxon>Bacteria</taxon>
        <taxon>Bacillati</taxon>
        <taxon>Actinomycetota</taxon>
        <taxon>Actinomycetes</taxon>
        <taxon>Micrococcales</taxon>
        <taxon>Micrococcaceae</taxon>
        <taxon>Arthrobacter</taxon>
    </lineage>
</organism>
<dbReference type="Proteomes" id="UP001589536">
    <property type="component" value="Unassembled WGS sequence"/>
</dbReference>
<accession>A0ABV5UTL3</accession>
<comment type="caution">
    <text evidence="1">The sequence shown here is derived from an EMBL/GenBank/DDBJ whole genome shotgun (WGS) entry which is preliminary data.</text>
</comment>
<dbReference type="RefSeq" id="WP_345052032.1">
    <property type="nucleotide sequence ID" value="NZ_BAABED010000001.1"/>
</dbReference>
<evidence type="ECO:0000313" key="2">
    <source>
        <dbReference type="Proteomes" id="UP001589536"/>
    </source>
</evidence>
<sequence>MDLKRIAESVKTVQIVADLTELRAEVKVASTARLLYLDVAILHPQQPRNQAGNGSTNRGAL</sequence>
<name>A0ABV5UTL3_9MICC</name>
<keyword evidence="2" id="KW-1185">Reference proteome</keyword>